<dbReference type="Proteomes" id="UP000789860">
    <property type="component" value="Unassembled WGS sequence"/>
</dbReference>
<reference evidence="1" key="1">
    <citation type="submission" date="2021-06" db="EMBL/GenBank/DDBJ databases">
        <authorList>
            <person name="Kallberg Y."/>
            <person name="Tangrot J."/>
            <person name="Rosling A."/>
        </authorList>
    </citation>
    <scope>NUCLEOTIDE SEQUENCE</scope>
    <source>
        <strain evidence="1">AU212A</strain>
    </source>
</reference>
<comment type="caution">
    <text evidence="1">The sequence shown here is derived from an EMBL/GenBank/DDBJ whole genome shotgun (WGS) entry which is preliminary data.</text>
</comment>
<evidence type="ECO:0000313" key="2">
    <source>
        <dbReference type="Proteomes" id="UP000789860"/>
    </source>
</evidence>
<gene>
    <name evidence="1" type="ORF">SCALOS_LOCUS6955</name>
</gene>
<dbReference type="EMBL" id="CAJVPM010014602">
    <property type="protein sequence ID" value="CAG8601974.1"/>
    <property type="molecule type" value="Genomic_DNA"/>
</dbReference>
<organism evidence="1 2">
    <name type="scientific">Scutellospora calospora</name>
    <dbReference type="NCBI Taxonomy" id="85575"/>
    <lineage>
        <taxon>Eukaryota</taxon>
        <taxon>Fungi</taxon>
        <taxon>Fungi incertae sedis</taxon>
        <taxon>Mucoromycota</taxon>
        <taxon>Glomeromycotina</taxon>
        <taxon>Glomeromycetes</taxon>
        <taxon>Diversisporales</taxon>
        <taxon>Gigasporaceae</taxon>
        <taxon>Scutellospora</taxon>
    </lineage>
</organism>
<sequence length="335" mass="38936">MEFTVCQICITITNDNNASFSYGRSEGTPTEKGLRIDAQAALDYIKEDEVFKDTKLIIYGQSLGGAVAIDLVSRYEEQVDALIIENTFLSVPKLVPHLVPQLRYLTFLCFQIWPSDKSITKIKQTPILFLSGKKDEIIPQQHMKSLYELAKPTGGKEWKEFNELTRISKAAGRENERANTFRDARVIYFKCLIVVDKWSGMILWRVYCLRLKLYNRDIDSWALSLIGIIYFNIEILLEKPCPYIIHTDHQSKKLKIIDFSLFYGEAKDVAVVHGSFMCKEAKYDNIFTQRTSTFKRDIVKCHKEKDRKHQRAKQQFRSILTDQLFESDLKVIHQI</sequence>
<feature type="non-terminal residue" evidence="1">
    <location>
        <position position="335"/>
    </location>
</feature>
<proteinExistence type="predicted"/>
<name>A0ACA9MMN2_9GLOM</name>
<evidence type="ECO:0000313" key="1">
    <source>
        <dbReference type="EMBL" id="CAG8601974.1"/>
    </source>
</evidence>
<protein>
    <submittedName>
        <fullName evidence="1">10054_t:CDS:1</fullName>
    </submittedName>
</protein>
<accession>A0ACA9MMN2</accession>
<keyword evidence="2" id="KW-1185">Reference proteome</keyword>